<organism evidence="1">
    <name type="scientific">marine sediment metagenome</name>
    <dbReference type="NCBI Taxonomy" id="412755"/>
    <lineage>
        <taxon>unclassified sequences</taxon>
        <taxon>metagenomes</taxon>
        <taxon>ecological metagenomes</taxon>
    </lineage>
</organism>
<name>A0A0F9SRM6_9ZZZZ</name>
<accession>A0A0F9SRM6</accession>
<evidence type="ECO:0000313" key="1">
    <source>
        <dbReference type="EMBL" id="KKN31778.1"/>
    </source>
</evidence>
<gene>
    <name evidence="1" type="ORF">LCGC14_0820620</name>
</gene>
<proteinExistence type="predicted"/>
<comment type="caution">
    <text evidence="1">The sequence shown here is derived from an EMBL/GenBank/DDBJ whole genome shotgun (WGS) entry which is preliminary data.</text>
</comment>
<protein>
    <submittedName>
        <fullName evidence="1">Uncharacterized protein</fullName>
    </submittedName>
</protein>
<sequence length="161" mass="17611">MKTKEELQAWMREGCPVADIGLHKGCGRANFELQVSATDKRLFARCMVCRAFASAPGVQVAQVMTPGVDAAWVTGLSDALLAVCGWIETHAGMARDQAKGELWSRADSRALIERWALRAMLEDRQERTWLGVGRYTLLGSGWATAGYGTELEINLIASVQP</sequence>
<dbReference type="AlphaFoldDB" id="A0A0F9SRM6"/>
<reference evidence="1" key="1">
    <citation type="journal article" date="2015" name="Nature">
        <title>Complex archaea that bridge the gap between prokaryotes and eukaryotes.</title>
        <authorList>
            <person name="Spang A."/>
            <person name="Saw J.H."/>
            <person name="Jorgensen S.L."/>
            <person name="Zaremba-Niedzwiedzka K."/>
            <person name="Martijn J."/>
            <person name="Lind A.E."/>
            <person name="van Eijk R."/>
            <person name="Schleper C."/>
            <person name="Guy L."/>
            <person name="Ettema T.J."/>
        </authorList>
    </citation>
    <scope>NUCLEOTIDE SEQUENCE</scope>
</reference>
<dbReference type="EMBL" id="LAZR01002303">
    <property type="protein sequence ID" value="KKN31778.1"/>
    <property type="molecule type" value="Genomic_DNA"/>
</dbReference>